<keyword evidence="5" id="KW-1185">Reference proteome</keyword>
<evidence type="ECO:0000256" key="1">
    <source>
        <dbReference type="ARBA" id="ARBA00022658"/>
    </source>
</evidence>
<organism evidence="4 5">
    <name type="scientific">Lichtheimia corymbifera JMRC:FSU:9682</name>
    <dbReference type="NCBI Taxonomy" id="1263082"/>
    <lineage>
        <taxon>Eukaryota</taxon>
        <taxon>Fungi</taxon>
        <taxon>Fungi incertae sedis</taxon>
        <taxon>Mucoromycota</taxon>
        <taxon>Mucoromycotina</taxon>
        <taxon>Mucoromycetes</taxon>
        <taxon>Mucorales</taxon>
        <taxon>Lichtheimiaceae</taxon>
        <taxon>Lichtheimia</taxon>
    </lineage>
</organism>
<proteinExistence type="predicted"/>
<dbReference type="Gene3D" id="1.10.840.10">
    <property type="entry name" value="Ras guanine-nucleotide exchange factors catalytic domain"/>
    <property type="match status" value="1"/>
</dbReference>
<dbReference type="PANTHER" id="PTHR23113:SF363">
    <property type="entry name" value="PROTEIN SON OF SEVENLESS"/>
    <property type="match status" value="1"/>
</dbReference>
<dbReference type="InterPro" id="IPR008937">
    <property type="entry name" value="Ras-like_GEF"/>
</dbReference>
<feature type="domain" description="Ras-GEF" evidence="3">
    <location>
        <begin position="1"/>
        <end position="176"/>
    </location>
</feature>
<dbReference type="GO" id="GO:0007265">
    <property type="term" value="P:Ras protein signal transduction"/>
    <property type="evidence" value="ECO:0007669"/>
    <property type="project" value="TreeGrafter"/>
</dbReference>
<dbReference type="Pfam" id="PF00617">
    <property type="entry name" value="RasGEF"/>
    <property type="match status" value="1"/>
</dbReference>
<protein>
    <recommendedName>
        <fullName evidence="3">Ras-GEF domain-containing protein</fullName>
    </recommendedName>
</protein>
<sequence>MPKQQRAILRKLIQVAKLCIEWNNFHTAMNIILALQSQTIQRLHSTWAMLSSRDITAFQTLQQYVDVSNNMGRYRQALADAQAPAVPFFPLVLKDLVFHMDGNSTILDRQEGHAEMEPLINFGKFRAVTRMIATLTQLTSQDYWFAADLDHCPFLPNAPITRPPQCHPTSTHVPPLDRVAELVEIKLRAVESCYDDPRCSIVSTTTASSSLSTMHD</sequence>
<dbReference type="STRING" id="1263082.A0A068SDW8"/>
<accession>A0A068SDW8</accession>
<dbReference type="InterPro" id="IPR001895">
    <property type="entry name" value="RASGEF_cat_dom"/>
</dbReference>
<dbReference type="InterPro" id="IPR023578">
    <property type="entry name" value="Ras_GEF_dom_sf"/>
</dbReference>
<name>A0A068SDW8_9FUNG</name>
<dbReference type="AlphaFoldDB" id="A0A068SDW8"/>
<keyword evidence="1 2" id="KW-0344">Guanine-nucleotide releasing factor</keyword>
<evidence type="ECO:0000313" key="5">
    <source>
        <dbReference type="Proteomes" id="UP000027586"/>
    </source>
</evidence>
<dbReference type="GO" id="GO:0005085">
    <property type="term" value="F:guanyl-nucleotide exchange factor activity"/>
    <property type="evidence" value="ECO:0007669"/>
    <property type="project" value="UniProtKB-KW"/>
</dbReference>
<dbReference type="SMART" id="SM00147">
    <property type="entry name" value="RasGEF"/>
    <property type="match status" value="1"/>
</dbReference>
<evidence type="ECO:0000313" key="4">
    <source>
        <dbReference type="EMBL" id="CDH60205.1"/>
    </source>
</evidence>
<dbReference type="InterPro" id="IPR036964">
    <property type="entry name" value="RASGEF_cat_dom_sf"/>
</dbReference>
<gene>
    <name evidence="4" type="ORF">LCOR_10993.1</name>
</gene>
<dbReference type="VEuPathDB" id="FungiDB:LCOR_10993.1"/>
<comment type="caution">
    <text evidence="4">The sequence shown here is derived from an EMBL/GenBank/DDBJ whole genome shotgun (WGS) entry which is preliminary data.</text>
</comment>
<dbReference type="GO" id="GO:0005886">
    <property type="term" value="C:plasma membrane"/>
    <property type="evidence" value="ECO:0007669"/>
    <property type="project" value="TreeGrafter"/>
</dbReference>
<dbReference type="InterPro" id="IPR019804">
    <property type="entry name" value="Ras_G-nucl-exch_fac_CS"/>
</dbReference>
<evidence type="ECO:0000256" key="2">
    <source>
        <dbReference type="PROSITE-ProRule" id="PRU00168"/>
    </source>
</evidence>
<evidence type="ECO:0000259" key="3">
    <source>
        <dbReference type="PROSITE" id="PS50009"/>
    </source>
</evidence>
<dbReference type="EMBL" id="CBTN010000085">
    <property type="protein sequence ID" value="CDH60205.1"/>
    <property type="molecule type" value="Genomic_DNA"/>
</dbReference>
<dbReference type="PROSITE" id="PS50009">
    <property type="entry name" value="RASGEF_CAT"/>
    <property type="match status" value="1"/>
</dbReference>
<dbReference type="SUPFAM" id="SSF48366">
    <property type="entry name" value="Ras GEF"/>
    <property type="match status" value="1"/>
</dbReference>
<dbReference type="Proteomes" id="UP000027586">
    <property type="component" value="Unassembled WGS sequence"/>
</dbReference>
<dbReference type="PANTHER" id="PTHR23113">
    <property type="entry name" value="GUANINE NUCLEOTIDE EXCHANGE FACTOR"/>
    <property type="match status" value="1"/>
</dbReference>
<dbReference type="PROSITE" id="PS00720">
    <property type="entry name" value="RASGEF"/>
    <property type="match status" value="1"/>
</dbReference>
<reference evidence="4" key="1">
    <citation type="submission" date="2013-08" db="EMBL/GenBank/DDBJ databases">
        <title>Gene expansion shapes genome architecture in the human pathogen Lichtheimia corymbifera: an evolutionary genomics analysis in the ancient terrestrial Mucorales (Mucoromycotina).</title>
        <authorList>
            <person name="Schwartze V.U."/>
            <person name="Winter S."/>
            <person name="Shelest E."/>
            <person name="Marcet-Houben M."/>
            <person name="Horn F."/>
            <person name="Wehner S."/>
            <person name="Hoffmann K."/>
            <person name="Riege K."/>
            <person name="Sammeth M."/>
            <person name="Nowrousian M."/>
            <person name="Valiante V."/>
            <person name="Linde J."/>
            <person name="Jacobsen I.D."/>
            <person name="Marz M."/>
            <person name="Brakhage A.A."/>
            <person name="Gabaldon T."/>
            <person name="Bocker S."/>
            <person name="Voigt K."/>
        </authorList>
    </citation>
    <scope>NUCLEOTIDE SEQUENCE [LARGE SCALE GENOMIC DNA]</scope>
    <source>
        <strain evidence="4">FSU 9682</strain>
    </source>
</reference>
<dbReference type="OrthoDB" id="546434at2759"/>